<dbReference type="OrthoDB" id="9801945at2"/>
<dbReference type="InterPro" id="IPR003749">
    <property type="entry name" value="ThiS/MoaD-like"/>
</dbReference>
<comment type="caution">
    <text evidence="4">The sequence shown here is derived from an EMBL/GenBank/DDBJ whole genome shotgun (WGS) entry which is preliminary data.</text>
</comment>
<dbReference type="Proteomes" id="UP000287171">
    <property type="component" value="Unassembled WGS sequence"/>
</dbReference>
<keyword evidence="5" id="KW-1185">Reference proteome</keyword>
<dbReference type="PANTHER" id="PTHR33359:SF1">
    <property type="entry name" value="MOLYBDOPTERIN SYNTHASE SULFUR CARRIER SUBUNIT"/>
    <property type="match status" value="1"/>
</dbReference>
<evidence type="ECO:0000313" key="5">
    <source>
        <dbReference type="Proteomes" id="UP000287171"/>
    </source>
</evidence>
<protein>
    <recommendedName>
        <fullName evidence="3">Molybdopterin synthase sulfur carrier subunit</fullName>
    </recommendedName>
</protein>
<dbReference type="CDD" id="cd00754">
    <property type="entry name" value="Ubl_MoaD"/>
    <property type="match status" value="1"/>
</dbReference>
<comment type="similarity">
    <text evidence="2">Belongs to the MoaD family.</text>
</comment>
<evidence type="ECO:0000256" key="2">
    <source>
        <dbReference type="ARBA" id="ARBA00024200"/>
    </source>
</evidence>
<sequence length="100" mass="11322">MLPTEVQQASQCLCYTQTMKIKIRYFALFREIIGQGEEVLTVADATRIADIRALLVERYPRVQPTMERSVNALNHRYVTAETLLHEGDELAFIPPTGGGR</sequence>
<dbReference type="Gene3D" id="3.10.20.30">
    <property type="match status" value="1"/>
</dbReference>
<dbReference type="EMBL" id="BIFT01000001">
    <property type="protein sequence ID" value="GCE27901.1"/>
    <property type="molecule type" value="Genomic_DNA"/>
</dbReference>
<dbReference type="InterPro" id="IPR016155">
    <property type="entry name" value="Mopterin_synth/thiamin_S_b"/>
</dbReference>
<evidence type="ECO:0000256" key="3">
    <source>
        <dbReference type="ARBA" id="ARBA00024247"/>
    </source>
</evidence>
<dbReference type="GO" id="GO:1990133">
    <property type="term" value="C:molybdopterin adenylyltransferase complex"/>
    <property type="evidence" value="ECO:0007669"/>
    <property type="project" value="TreeGrafter"/>
</dbReference>
<dbReference type="GO" id="GO:0000166">
    <property type="term" value="F:nucleotide binding"/>
    <property type="evidence" value="ECO:0007669"/>
    <property type="project" value="UniProtKB-KW"/>
</dbReference>
<name>A0A402B946_9CHLR</name>
<organism evidence="4 5">
    <name type="scientific">Dictyobacter alpinus</name>
    <dbReference type="NCBI Taxonomy" id="2014873"/>
    <lineage>
        <taxon>Bacteria</taxon>
        <taxon>Bacillati</taxon>
        <taxon>Chloroflexota</taxon>
        <taxon>Ktedonobacteria</taxon>
        <taxon>Ktedonobacterales</taxon>
        <taxon>Dictyobacteraceae</taxon>
        <taxon>Dictyobacter</taxon>
    </lineage>
</organism>
<dbReference type="InterPro" id="IPR012675">
    <property type="entry name" value="Beta-grasp_dom_sf"/>
</dbReference>
<evidence type="ECO:0000256" key="1">
    <source>
        <dbReference type="ARBA" id="ARBA00022741"/>
    </source>
</evidence>
<proteinExistence type="inferred from homology"/>
<keyword evidence="1" id="KW-0547">Nucleotide-binding</keyword>
<dbReference type="InterPro" id="IPR044672">
    <property type="entry name" value="MOCS2A"/>
</dbReference>
<reference evidence="5" key="1">
    <citation type="submission" date="2018-12" db="EMBL/GenBank/DDBJ databases">
        <title>Tengunoibacter tsumagoiensis gen. nov., sp. nov., Dictyobacter kobayashii sp. nov., D. alpinus sp. nov., and D. joshuensis sp. nov. and description of Dictyobacteraceae fam. nov. within the order Ktedonobacterales isolated from Tengu-no-mugimeshi.</title>
        <authorList>
            <person name="Wang C.M."/>
            <person name="Zheng Y."/>
            <person name="Sakai Y."/>
            <person name="Toyoda A."/>
            <person name="Minakuchi Y."/>
            <person name="Abe K."/>
            <person name="Yokota A."/>
            <person name="Yabe S."/>
        </authorList>
    </citation>
    <scope>NUCLEOTIDE SEQUENCE [LARGE SCALE GENOMIC DNA]</scope>
    <source>
        <strain evidence="5">Uno16</strain>
    </source>
</reference>
<dbReference type="UniPathway" id="UPA00344"/>
<dbReference type="GO" id="GO:0006777">
    <property type="term" value="P:Mo-molybdopterin cofactor biosynthetic process"/>
    <property type="evidence" value="ECO:0007669"/>
    <property type="project" value="InterPro"/>
</dbReference>
<gene>
    <name evidence="4" type="ORF">KDA_33850</name>
</gene>
<accession>A0A402B946</accession>
<dbReference type="Pfam" id="PF02597">
    <property type="entry name" value="ThiS"/>
    <property type="match status" value="1"/>
</dbReference>
<dbReference type="AlphaFoldDB" id="A0A402B946"/>
<dbReference type="PANTHER" id="PTHR33359">
    <property type="entry name" value="MOLYBDOPTERIN SYNTHASE SULFUR CARRIER SUBUNIT"/>
    <property type="match status" value="1"/>
</dbReference>
<dbReference type="SUPFAM" id="SSF54285">
    <property type="entry name" value="MoaD/ThiS"/>
    <property type="match status" value="1"/>
</dbReference>
<evidence type="ECO:0000313" key="4">
    <source>
        <dbReference type="EMBL" id="GCE27901.1"/>
    </source>
</evidence>